<proteinExistence type="predicted"/>
<dbReference type="RefSeq" id="WP_284380305.1">
    <property type="nucleotide sequence ID" value="NZ_BSNM01000009.1"/>
</dbReference>
<dbReference type="InterPro" id="IPR036866">
    <property type="entry name" value="RibonucZ/Hydroxyglut_hydro"/>
</dbReference>
<dbReference type="Proteomes" id="UP001161389">
    <property type="component" value="Unassembled WGS sequence"/>
</dbReference>
<dbReference type="EMBL" id="BSNM01000009">
    <property type="protein sequence ID" value="GLQ30882.1"/>
    <property type="molecule type" value="Genomic_DNA"/>
</dbReference>
<dbReference type="Gene3D" id="3.60.15.10">
    <property type="entry name" value="Ribonuclease Z/Hydroxyacylglutathione hydrolase-like"/>
    <property type="match status" value="1"/>
</dbReference>
<reference evidence="1" key="2">
    <citation type="submission" date="2023-01" db="EMBL/GenBank/DDBJ databases">
        <title>Draft genome sequence of Litoribrevibacter albus strain NBRC 110071.</title>
        <authorList>
            <person name="Sun Q."/>
            <person name="Mori K."/>
        </authorList>
    </citation>
    <scope>NUCLEOTIDE SEQUENCE</scope>
    <source>
        <strain evidence="1">NBRC 110071</strain>
    </source>
</reference>
<protein>
    <submittedName>
        <fullName evidence="1">Uncharacterized protein</fullName>
    </submittedName>
</protein>
<organism evidence="1 2">
    <name type="scientific">Litoribrevibacter albus</name>
    <dbReference type="NCBI Taxonomy" id="1473156"/>
    <lineage>
        <taxon>Bacteria</taxon>
        <taxon>Pseudomonadati</taxon>
        <taxon>Pseudomonadota</taxon>
        <taxon>Gammaproteobacteria</taxon>
        <taxon>Oceanospirillales</taxon>
        <taxon>Oceanospirillaceae</taxon>
        <taxon>Litoribrevibacter</taxon>
    </lineage>
</organism>
<gene>
    <name evidence="1" type="ORF">GCM10007876_13610</name>
</gene>
<dbReference type="AlphaFoldDB" id="A0AA37W561"/>
<sequence>MYPPAYPHDELKALYPGVYFLHGSIKMGPGMRMNRNMIVLEDDGDLTLINPVRMNEEGLSSLEALGKVKRIIRLGDFHGLDDSFYLERYQCEFWAQSGQDTYPNPKATRLISSETESPFPNSTFFVFETAQYPEAALLLNDHKLLITTDSVQYHADWSYFSRFTKFVFKLLGFKTGINIGPPWLKRVTPKGSSMKSDFEKLLALDFDALVAAHGACLESGAKDELRLEVQNTF</sequence>
<dbReference type="SUPFAM" id="SSF56281">
    <property type="entry name" value="Metallo-hydrolase/oxidoreductase"/>
    <property type="match status" value="1"/>
</dbReference>
<evidence type="ECO:0000313" key="1">
    <source>
        <dbReference type="EMBL" id="GLQ30882.1"/>
    </source>
</evidence>
<comment type="caution">
    <text evidence="1">The sequence shown here is derived from an EMBL/GenBank/DDBJ whole genome shotgun (WGS) entry which is preliminary data.</text>
</comment>
<keyword evidence="2" id="KW-1185">Reference proteome</keyword>
<reference evidence="1" key="1">
    <citation type="journal article" date="2014" name="Int. J. Syst. Evol. Microbiol.">
        <title>Complete genome sequence of Corynebacterium casei LMG S-19264T (=DSM 44701T), isolated from a smear-ripened cheese.</title>
        <authorList>
            <consortium name="US DOE Joint Genome Institute (JGI-PGF)"/>
            <person name="Walter F."/>
            <person name="Albersmeier A."/>
            <person name="Kalinowski J."/>
            <person name="Ruckert C."/>
        </authorList>
    </citation>
    <scope>NUCLEOTIDE SEQUENCE</scope>
    <source>
        <strain evidence="1">NBRC 110071</strain>
    </source>
</reference>
<evidence type="ECO:0000313" key="2">
    <source>
        <dbReference type="Proteomes" id="UP001161389"/>
    </source>
</evidence>
<accession>A0AA37W561</accession>
<name>A0AA37W561_9GAMM</name>